<dbReference type="EMBL" id="CP144143">
    <property type="protein sequence ID" value="WWC83983.1"/>
    <property type="molecule type" value="Genomic_DNA"/>
</dbReference>
<evidence type="ECO:0008006" key="3">
    <source>
        <dbReference type="Google" id="ProtNLM"/>
    </source>
</evidence>
<protein>
    <recommendedName>
        <fullName evidence="3">Lipoprotein</fullName>
    </recommendedName>
</protein>
<name>A0ABZ2EKI6_9BACT</name>
<evidence type="ECO:0000313" key="2">
    <source>
        <dbReference type="Proteomes" id="UP001321305"/>
    </source>
</evidence>
<evidence type="ECO:0000313" key="1">
    <source>
        <dbReference type="EMBL" id="WWC83983.1"/>
    </source>
</evidence>
<dbReference type="PROSITE" id="PS51257">
    <property type="entry name" value="PROKAR_LIPOPROTEIN"/>
    <property type="match status" value="1"/>
</dbReference>
<reference evidence="2" key="1">
    <citation type="submission" date="2024-01" db="EMBL/GenBank/DDBJ databases">
        <title>Mycovorax composti gen. nov. sp. nov., a member of the family Chitinophagaceae isolated from button mushroom compost.</title>
        <authorList>
            <person name="Thai M."/>
            <person name="Bell T.L."/>
            <person name="Kertesz M.A."/>
        </authorList>
    </citation>
    <scope>NUCLEOTIDE SEQUENCE [LARGE SCALE GENOMIC DNA]</scope>
    <source>
        <strain evidence="2">C216</strain>
    </source>
</reference>
<dbReference type="Proteomes" id="UP001321305">
    <property type="component" value="Chromosome"/>
</dbReference>
<gene>
    <name evidence="1" type="ORF">PIECOFPK_01715</name>
</gene>
<accession>A0ABZ2EKI6</accession>
<organism evidence="1 2">
    <name type="scientific">Mycovorax composti</name>
    <dbReference type="NCBI Taxonomy" id="2962693"/>
    <lineage>
        <taxon>Bacteria</taxon>
        <taxon>Pseudomonadati</taxon>
        <taxon>Bacteroidota</taxon>
        <taxon>Chitinophagia</taxon>
        <taxon>Chitinophagales</taxon>
        <taxon>Chitinophagaceae</taxon>
        <taxon>Mycovorax</taxon>
    </lineage>
</organism>
<keyword evidence="2" id="KW-1185">Reference proteome</keyword>
<sequence>MRAISIIFLILSLSSCKNEERFDIKRYVLNPSDSDIECLNDVERANKDIENGKIVFTYPCHMFDCVLRQEKYVIDLCKKYNIHFEYELFSDIIIEGQTPGCYGAIMDNYINKKFGKNFKSKILKEADSILLASNDTIIYYKCDKRPQILGKDNYETTFVAELSEKLNEHIKPNKEGLPFMDIGFYIDKSGKASGFFLNYFMEADESNHKFKDELFKIGVEQLKEIKYWEAGEVSGQKVNTENNIRVYFRYKTNEGSH</sequence>
<proteinExistence type="predicted"/>
<dbReference type="RefSeq" id="WP_409965602.1">
    <property type="nucleotide sequence ID" value="NZ_CP144143.1"/>
</dbReference>